<feature type="compositionally biased region" description="Polar residues" evidence="5">
    <location>
        <begin position="14"/>
        <end position="25"/>
    </location>
</feature>
<name>A0A9N9RIX8_9DIPT</name>
<dbReference type="PROSITE" id="PS50822">
    <property type="entry name" value="PIWI"/>
    <property type="match status" value="1"/>
</dbReference>
<dbReference type="InterPro" id="IPR014811">
    <property type="entry name" value="ArgoL1"/>
</dbReference>
<dbReference type="SMART" id="SM00950">
    <property type="entry name" value="Piwi"/>
    <property type="match status" value="1"/>
</dbReference>
<dbReference type="Gene3D" id="3.30.420.10">
    <property type="entry name" value="Ribonuclease H-like superfamily/Ribonuclease H"/>
    <property type="match status" value="1"/>
</dbReference>
<dbReference type="Pfam" id="PF02171">
    <property type="entry name" value="Piwi"/>
    <property type="match status" value="1"/>
</dbReference>
<feature type="domain" description="PAZ" evidence="7">
    <location>
        <begin position="369"/>
        <end position="478"/>
    </location>
</feature>
<reference evidence="9" key="2">
    <citation type="submission" date="2022-10" db="EMBL/GenBank/DDBJ databases">
        <authorList>
            <consortium name="ENA_rothamsted_submissions"/>
            <consortium name="culmorum"/>
            <person name="King R."/>
        </authorList>
    </citation>
    <scope>NUCLEOTIDE SEQUENCE</scope>
</reference>
<dbReference type="Pfam" id="PF02170">
    <property type="entry name" value="PAZ"/>
    <property type="match status" value="1"/>
</dbReference>
<evidence type="ECO:0000256" key="1">
    <source>
        <dbReference type="ARBA" id="ARBA00022723"/>
    </source>
</evidence>
<dbReference type="PROSITE" id="PS01358">
    <property type="entry name" value="ZF_RANBP2_1"/>
    <property type="match status" value="1"/>
</dbReference>
<dbReference type="InterPro" id="IPR032474">
    <property type="entry name" value="Argonaute_N"/>
</dbReference>
<dbReference type="GO" id="GO:0034587">
    <property type="term" value="P:piRNA processing"/>
    <property type="evidence" value="ECO:0007669"/>
    <property type="project" value="UniProtKB-ARBA"/>
</dbReference>
<evidence type="ECO:0000256" key="2">
    <source>
        <dbReference type="ARBA" id="ARBA00022771"/>
    </source>
</evidence>
<dbReference type="InterPro" id="IPR032472">
    <property type="entry name" value="ArgoL2"/>
</dbReference>
<evidence type="ECO:0000313" key="9">
    <source>
        <dbReference type="EMBL" id="CAG9797657.1"/>
    </source>
</evidence>
<dbReference type="SUPFAM" id="SSF90209">
    <property type="entry name" value="Ran binding protein zinc finger-like"/>
    <property type="match status" value="1"/>
</dbReference>
<dbReference type="SMART" id="SM01163">
    <property type="entry name" value="DUF1785"/>
    <property type="match status" value="1"/>
</dbReference>
<evidence type="ECO:0000313" key="10">
    <source>
        <dbReference type="Proteomes" id="UP001153620"/>
    </source>
</evidence>
<dbReference type="InterPro" id="IPR036397">
    <property type="entry name" value="RNaseH_sf"/>
</dbReference>
<dbReference type="OrthoDB" id="10252740at2759"/>
<evidence type="ECO:0000259" key="6">
    <source>
        <dbReference type="PROSITE" id="PS50199"/>
    </source>
</evidence>
<dbReference type="Gene3D" id="4.10.1060.10">
    <property type="entry name" value="Zinc finger, RanBP2-type"/>
    <property type="match status" value="1"/>
</dbReference>
<gene>
    <name evidence="9" type="ORF">CHIRRI_LOCUS646</name>
</gene>
<evidence type="ECO:0000256" key="4">
    <source>
        <dbReference type="PROSITE-ProRule" id="PRU00322"/>
    </source>
</evidence>
<dbReference type="Proteomes" id="UP001153620">
    <property type="component" value="Chromosome 1"/>
</dbReference>
<dbReference type="GO" id="GO:0005737">
    <property type="term" value="C:cytoplasm"/>
    <property type="evidence" value="ECO:0007669"/>
    <property type="project" value="UniProtKB-ARBA"/>
</dbReference>
<feature type="compositionally biased region" description="Basic and acidic residues" evidence="5">
    <location>
        <begin position="33"/>
        <end position="47"/>
    </location>
</feature>
<feature type="non-terminal residue" evidence="9">
    <location>
        <position position="983"/>
    </location>
</feature>
<dbReference type="Gene3D" id="3.40.50.2300">
    <property type="match status" value="1"/>
</dbReference>
<keyword evidence="10" id="KW-1185">Reference proteome</keyword>
<dbReference type="PROSITE" id="PS50821">
    <property type="entry name" value="PAZ"/>
    <property type="match status" value="1"/>
</dbReference>
<organism evidence="9 10">
    <name type="scientific">Chironomus riparius</name>
    <dbReference type="NCBI Taxonomy" id="315576"/>
    <lineage>
        <taxon>Eukaryota</taxon>
        <taxon>Metazoa</taxon>
        <taxon>Ecdysozoa</taxon>
        <taxon>Arthropoda</taxon>
        <taxon>Hexapoda</taxon>
        <taxon>Insecta</taxon>
        <taxon>Pterygota</taxon>
        <taxon>Neoptera</taxon>
        <taxon>Endopterygota</taxon>
        <taxon>Diptera</taxon>
        <taxon>Nematocera</taxon>
        <taxon>Chironomoidea</taxon>
        <taxon>Chironomidae</taxon>
        <taxon>Chironominae</taxon>
        <taxon>Chironomus</taxon>
    </lineage>
</organism>
<sequence length="983" mass="111885">EGKKKGNKPDDQGKTSNQADSASKSTSDEQQEKEDQKSQQQQDKQKEQLLSVQSNKPTEVDHQDPGNSIQLSSQQSTVQNQQAAKMEPLKQTGKGKQKDWACIKCNKMNFAKKNICKDCNEPRPAPPEPPKEIPQEPQTSNQIVPSFSSLDISKSEIETSSEAKKLYEGTRGRKCRVEVNYVELNLKNLSKVCYHYDVAFVPDTPKKMLSAAMDEFMRKYFKGYFYAFDGRKILITNKKLSMKDLKNDEYTEKVEAYFGGRKRTFDVKVQLVSTDNMEVLKSYKNDEKPAKANQNLDIILKSVFRQQIDNGKAVKANRNLFFAREANERIDLGEGMELWYGLFQAAILGRAKVYLNIDVLHKAFPTSIHLLDYIKVSDRNRLEYLDDEKKKNLNNFLTMLTIGYRLNQNDPPRTYGFNGIGEPASKAKFKFNGKDMTVKDYFEKEKKIKLQFPNLPVLQVGSKTNSILLPLEFCELPPGQVNNKTCSKYVIQKLTRESVTSPAIRKEKIRKRLNETPYNTDPTIKAFGIEVGKTFQTVEARVIDPPNLNYKDGIVRPSRGVWNAGTFLEVKGNQIKWCILNGGSVDNTTILHGLKRDLFQEAIRQNIFLDDININDIINIKFAENKAKVEQKFKELKDLGYQLVVVVLSNDKEYQVVKNTSELCVGILTTCIKEETVRKRLGGNNATVKNILIKLNAKLNGKSHEIVEPSFKAISANAGVMFVGADVTHPSPEQRSIPSVVGVVSSYDQVGTKYTPTWRLQEPTVEMIQDLENILVEHLKAYFNFNKKLPKRIMYYRDGVSDSQFNKVLDVEMTAIKKAMHRSYGQKPQAEVTFVVVQKRHHTRFFPTDAKFADKNGNILAGTVVDKDIVHPFQYQFFMASHTSILGVTKPSKYCILANESKIIADDIQAITFDLCHLFSRCNRSVSYPAPTYYAHLVAARGKNYFDGNDITSIMENIDRANQKYQNNGINQTFVRDTPMFFV</sequence>
<evidence type="ECO:0000259" key="8">
    <source>
        <dbReference type="PROSITE" id="PS50822"/>
    </source>
</evidence>
<dbReference type="SUPFAM" id="SSF53098">
    <property type="entry name" value="Ribonuclease H-like"/>
    <property type="match status" value="1"/>
</dbReference>
<accession>A0A9N9RIX8</accession>
<feature type="compositionally biased region" description="Polar residues" evidence="5">
    <location>
        <begin position="65"/>
        <end position="83"/>
    </location>
</feature>
<dbReference type="PROSITE" id="PS50199">
    <property type="entry name" value="ZF_RANBP2_2"/>
    <property type="match status" value="1"/>
</dbReference>
<evidence type="ECO:0000259" key="7">
    <source>
        <dbReference type="PROSITE" id="PS50821"/>
    </source>
</evidence>
<dbReference type="SUPFAM" id="SSF101690">
    <property type="entry name" value="PAZ domain"/>
    <property type="match status" value="1"/>
</dbReference>
<dbReference type="Pfam" id="PF16488">
    <property type="entry name" value="ArgoL2"/>
    <property type="match status" value="1"/>
</dbReference>
<dbReference type="InterPro" id="IPR001876">
    <property type="entry name" value="Znf_RanBP2"/>
</dbReference>
<dbReference type="InterPro" id="IPR036085">
    <property type="entry name" value="PAZ_dom_sf"/>
</dbReference>
<proteinExistence type="predicted"/>
<dbReference type="Pfam" id="PF16486">
    <property type="entry name" value="ArgoN"/>
    <property type="match status" value="1"/>
</dbReference>
<dbReference type="GO" id="GO:0004521">
    <property type="term" value="F:RNA endonuclease activity"/>
    <property type="evidence" value="ECO:0007669"/>
    <property type="project" value="UniProtKB-ARBA"/>
</dbReference>
<dbReference type="PANTHER" id="PTHR22891">
    <property type="entry name" value="EUKARYOTIC TRANSLATION INITIATION FACTOR 2C"/>
    <property type="match status" value="1"/>
</dbReference>
<feature type="domain" description="RanBP2-type" evidence="6">
    <location>
        <begin position="96"/>
        <end position="125"/>
    </location>
</feature>
<dbReference type="InterPro" id="IPR036443">
    <property type="entry name" value="Znf_RanBP2_sf"/>
</dbReference>
<dbReference type="EMBL" id="OU895877">
    <property type="protein sequence ID" value="CAG9797657.1"/>
    <property type="molecule type" value="Genomic_DNA"/>
</dbReference>
<dbReference type="AlphaFoldDB" id="A0A9N9RIX8"/>
<evidence type="ECO:0000256" key="5">
    <source>
        <dbReference type="SAM" id="MobiDB-lite"/>
    </source>
</evidence>
<protein>
    <submittedName>
        <fullName evidence="9">Uncharacterized protein</fullName>
    </submittedName>
</protein>
<dbReference type="Pfam" id="PF08699">
    <property type="entry name" value="ArgoL1"/>
    <property type="match status" value="1"/>
</dbReference>
<keyword evidence="1" id="KW-0479">Metal-binding</keyword>
<dbReference type="GO" id="GO:0008270">
    <property type="term" value="F:zinc ion binding"/>
    <property type="evidence" value="ECO:0007669"/>
    <property type="project" value="UniProtKB-KW"/>
</dbReference>
<dbReference type="Gene3D" id="2.170.260.10">
    <property type="entry name" value="paz domain"/>
    <property type="match status" value="1"/>
</dbReference>
<dbReference type="CDD" id="cd02846">
    <property type="entry name" value="PAZ_argonaute_like"/>
    <property type="match status" value="1"/>
</dbReference>
<dbReference type="InterPro" id="IPR045246">
    <property type="entry name" value="Piwi_ago-like"/>
</dbReference>
<feature type="domain" description="Piwi" evidence="8">
    <location>
        <begin position="643"/>
        <end position="947"/>
    </location>
</feature>
<keyword evidence="3" id="KW-0862">Zinc</keyword>
<evidence type="ECO:0000256" key="3">
    <source>
        <dbReference type="ARBA" id="ARBA00022833"/>
    </source>
</evidence>
<reference evidence="9" key="1">
    <citation type="submission" date="2022-01" db="EMBL/GenBank/DDBJ databases">
        <authorList>
            <person name="King R."/>
        </authorList>
    </citation>
    <scope>NUCLEOTIDE SEQUENCE</scope>
</reference>
<dbReference type="GO" id="GO:0003723">
    <property type="term" value="F:RNA binding"/>
    <property type="evidence" value="ECO:0007669"/>
    <property type="project" value="InterPro"/>
</dbReference>
<feature type="region of interest" description="Disordered" evidence="5">
    <location>
        <begin position="1"/>
        <end position="93"/>
    </location>
</feature>
<keyword evidence="2 4" id="KW-0863">Zinc-finger</keyword>
<feature type="region of interest" description="Disordered" evidence="5">
    <location>
        <begin position="121"/>
        <end position="145"/>
    </location>
</feature>
<dbReference type="CDD" id="cd04657">
    <property type="entry name" value="Piwi_ago-like"/>
    <property type="match status" value="1"/>
</dbReference>
<dbReference type="GO" id="GO:0035194">
    <property type="term" value="P:regulatory ncRNA-mediated post-transcriptional gene silencing"/>
    <property type="evidence" value="ECO:0007669"/>
    <property type="project" value="UniProtKB-ARBA"/>
</dbReference>
<dbReference type="InterPro" id="IPR003100">
    <property type="entry name" value="PAZ_dom"/>
</dbReference>
<dbReference type="InterPro" id="IPR003165">
    <property type="entry name" value="Piwi"/>
</dbReference>
<dbReference type="InterPro" id="IPR012337">
    <property type="entry name" value="RNaseH-like_sf"/>
</dbReference>